<keyword evidence="5" id="KW-1185">Reference proteome</keyword>
<dbReference type="InterPro" id="IPR005754">
    <property type="entry name" value="Sortase"/>
</dbReference>
<dbReference type="CDD" id="cd05829">
    <property type="entry name" value="Sortase_F"/>
    <property type="match status" value="1"/>
</dbReference>
<protein>
    <submittedName>
        <fullName evidence="4">Class F sortase</fullName>
    </submittedName>
</protein>
<keyword evidence="3" id="KW-0732">Signal</keyword>
<evidence type="ECO:0000256" key="1">
    <source>
        <dbReference type="ARBA" id="ARBA00022801"/>
    </source>
</evidence>
<dbReference type="RefSeq" id="WP_260651449.1">
    <property type="nucleotide sequence ID" value="NZ_CP104275.1"/>
</dbReference>
<name>A0ABY5YLQ8_9MICC</name>
<evidence type="ECO:0000256" key="2">
    <source>
        <dbReference type="SAM" id="MobiDB-lite"/>
    </source>
</evidence>
<dbReference type="Gene3D" id="2.40.260.10">
    <property type="entry name" value="Sortase"/>
    <property type="match status" value="1"/>
</dbReference>
<evidence type="ECO:0000256" key="3">
    <source>
        <dbReference type="SAM" id="SignalP"/>
    </source>
</evidence>
<evidence type="ECO:0000313" key="5">
    <source>
        <dbReference type="Proteomes" id="UP001059859"/>
    </source>
</evidence>
<feature type="region of interest" description="Disordered" evidence="2">
    <location>
        <begin position="30"/>
        <end position="67"/>
    </location>
</feature>
<accession>A0ABY5YLQ8</accession>
<dbReference type="Pfam" id="PF04203">
    <property type="entry name" value="Sortase"/>
    <property type="match status" value="1"/>
</dbReference>
<proteinExistence type="predicted"/>
<dbReference type="InterPro" id="IPR042001">
    <property type="entry name" value="Sortase_F"/>
</dbReference>
<dbReference type="EMBL" id="CP104275">
    <property type="protein sequence ID" value="UWX96025.1"/>
    <property type="molecule type" value="Genomic_DNA"/>
</dbReference>
<organism evidence="4 5">
    <name type="scientific">Arthrobacter zhaoxinii</name>
    <dbReference type="NCBI Taxonomy" id="2964616"/>
    <lineage>
        <taxon>Bacteria</taxon>
        <taxon>Bacillati</taxon>
        <taxon>Actinomycetota</taxon>
        <taxon>Actinomycetes</taxon>
        <taxon>Micrococcales</taxon>
        <taxon>Micrococcaceae</taxon>
        <taxon>Arthrobacter</taxon>
    </lineage>
</organism>
<dbReference type="PROSITE" id="PS51257">
    <property type="entry name" value="PROKAR_LIPOPROTEIN"/>
    <property type="match status" value="1"/>
</dbReference>
<dbReference type="Proteomes" id="UP001059859">
    <property type="component" value="Chromosome"/>
</dbReference>
<dbReference type="SUPFAM" id="SSF63817">
    <property type="entry name" value="Sortase"/>
    <property type="match status" value="1"/>
</dbReference>
<keyword evidence="1" id="KW-0378">Hydrolase</keyword>
<gene>
    <name evidence="4" type="ORF">N2K95_10040</name>
</gene>
<feature type="compositionally biased region" description="Low complexity" evidence="2">
    <location>
        <begin position="40"/>
        <end position="67"/>
    </location>
</feature>
<feature type="chain" id="PRO_5045228898" evidence="3">
    <location>
        <begin position="22"/>
        <end position="229"/>
    </location>
</feature>
<dbReference type="InterPro" id="IPR023365">
    <property type="entry name" value="Sortase_dom-sf"/>
</dbReference>
<reference evidence="4" key="1">
    <citation type="submission" date="2022-09" db="EMBL/GenBank/DDBJ databases">
        <title>Novel species in genus Arthrobacter.</title>
        <authorList>
            <person name="Liu Y."/>
        </authorList>
    </citation>
    <scope>NUCLEOTIDE SEQUENCE</scope>
    <source>
        <strain evidence="4">Zg-Y815</strain>
    </source>
</reference>
<sequence>MPVVSLRRVAAAACLSVGVLAGTAACSGDPGAGSVTGSMSSPAPSPSSTAAAPPEASASAAPAAPATEIPVRPAVPTPAEAVPEPVRVSVEGTGIELEVIPVGQEDNGAMTLPDNHYQAGWYRFGPAPGSSRGAAVLAAHVDSRTEELPIAGLDDVPAGTPVTVTRSDGTVVKYTTEKVQNIPKASLDEFNLFDRDGAPRLELVTCGGRWLDPVGDYEDNVVLTAVPVP</sequence>
<feature type="signal peptide" evidence="3">
    <location>
        <begin position="1"/>
        <end position="21"/>
    </location>
</feature>
<evidence type="ECO:0000313" key="4">
    <source>
        <dbReference type="EMBL" id="UWX96025.1"/>
    </source>
</evidence>